<proteinExistence type="predicted"/>
<dbReference type="Proteomes" id="UP000826195">
    <property type="component" value="Unassembled WGS sequence"/>
</dbReference>
<dbReference type="Gene3D" id="3.30.710.10">
    <property type="entry name" value="Potassium Channel Kv1.1, Chain A"/>
    <property type="match status" value="2"/>
</dbReference>
<dbReference type="PROSITE" id="PS50097">
    <property type="entry name" value="BTB"/>
    <property type="match status" value="2"/>
</dbReference>
<dbReference type="InterPro" id="IPR000210">
    <property type="entry name" value="BTB/POZ_dom"/>
</dbReference>
<keyword evidence="3" id="KW-1185">Reference proteome</keyword>
<sequence length="382" mass="44491">MYFFRNLFSAKKRSNVTIRVSEEKSDVHKFILSPRSCVLEAMFSHMEYNIEDKVTIPEKACKIFEEVIDCIYLGKVDKLDAFVQELLKAAKNYQLQGLKEIYVDSCGEFYISVRLNKLSSLDVKVSKTIEKSAMAIIELRTNGMNWHVKDVPDWKDSCNFDVDFPYYYLQYSNNDSDDSFKFYLSIKCKITWFGFKDELVFSNLYQNMKQFLLSIECSDVIIIVKNREFPTHKNILASQSPVLKSMLTTTDTKYKKKLVRLRKIEIDVAEELFLFLYTGKVNKVNHDYDLAVKLLVVAKNYQIIQLINLCGLILSNNITKENALQLLKLSEGQKTDNVFILQERATAFIWNNRKEVLTLANFKDPSKFSPESLFKIIEKIPD</sequence>
<protein>
    <recommendedName>
        <fullName evidence="1">BTB domain-containing protein</fullName>
    </recommendedName>
</protein>
<comment type="caution">
    <text evidence="2">The sequence shown here is derived from an EMBL/GenBank/DDBJ whole genome shotgun (WGS) entry which is preliminary data.</text>
</comment>
<dbReference type="AlphaFoldDB" id="A0AAV7IS81"/>
<evidence type="ECO:0000259" key="1">
    <source>
        <dbReference type="PROSITE" id="PS50097"/>
    </source>
</evidence>
<evidence type="ECO:0000313" key="3">
    <source>
        <dbReference type="Proteomes" id="UP000826195"/>
    </source>
</evidence>
<dbReference type="CDD" id="cd18186">
    <property type="entry name" value="BTB_POZ_ZBTB_KLHL-like"/>
    <property type="match status" value="1"/>
</dbReference>
<dbReference type="SMART" id="SM00225">
    <property type="entry name" value="BTB"/>
    <property type="match status" value="2"/>
</dbReference>
<feature type="domain" description="BTB" evidence="1">
    <location>
        <begin position="14"/>
        <end position="80"/>
    </location>
</feature>
<dbReference type="PANTHER" id="PTHR24413">
    <property type="entry name" value="SPECKLE-TYPE POZ PROTEIN"/>
    <property type="match status" value="1"/>
</dbReference>
<dbReference type="InterPro" id="IPR011333">
    <property type="entry name" value="SKP1/BTB/POZ_sf"/>
</dbReference>
<gene>
    <name evidence="2" type="ORF">KQX54_020010</name>
</gene>
<accession>A0AAV7IS81</accession>
<feature type="domain" description="BTB" evidence="1">
    <location>
        <begin position="218"/>
        <end position="285"/>
    </location>
</feature>
<dbReference type="SUPFAM" id="SSF54695">
    <property type="entry name" value="POZ domain"/>
    <property type="match status" value="2"/>
</dbReference>
<reference evidence="2 3" key="1">
    <citation type="journal article" date="2021" name="J. Hered.">
        <title>A chromosome-level genome assembly of the parasitoid wasp, Cotesia glomerata (Hymenoptera: Braconidae).</title>
        <authorList>
            <person name="Pinto B.J."/>
            <person name="Weis J.J."/>
            <person name="Gamble T."/>
            <person name="Ode P.J."/>
            <person name="Paul R."/>
            <person name="Zaspel J.M."/>
        </authorList>
    </citation>
    <scope>NUCLEOTIDE SEQUENCE [LARGE SCALE GENOMIC DNA]</scope>
    <source>
        <strain evidence="2">CgM1</strain>
    </source>
</reference>
<name>A0AAV7IS81_COTGL</name>
<dbReference type="EMBL" id="JAHXZJ010001119">
    <property type="protein sequence ID" value="KAH0555540.1"/>
    <property type="molecule type" value="Genomic_DNA"/>
</dbReference>
<evidence type="ECO:0000313" key="2">
    <source>
        <dbReference type="EMBL" id="KAH0555540.1"/>
    </source>
</evidence>
<dbReference type="Pfam" id="PF00651">
    <property type="entry name" value="BTB"/>
    <property type="match status" value="2"/>
</dbReference>
<organism evidence="2 3">
    <name type="scientific">Cotesia glomerata</name>
    <name type="common">Lepidopteran parasitic wasp</name>
    <name type="synonym">Apanteles glomeratus</name>
    <dbReference type="NCBI Taxonomy" id="32391"/>
    <lineage>
        <taxon>Eukaryota</taxon>
        <taxon>Metazoa</taxon>
        <taxon>Ecdysozoa</taxon>
        <taxon>Arthropoda</taxon>
        <taxon>Hexapoda</taxon>
        <taxon>Insecta</taxon>
        <taxon>Pterygota</taxon>
        <taxon>Neoptera</taxon>
        <taxon>Endopterygota</taxon>
        <taxon>Hymenoptera</taxon>
        <taxon>Apocrita</taxon>
        <taxon>Ichneumonoidea</taxon>
        <taxon>Braconidae</taxon>
        <taxon>Microgastrinae</taxon>
        <taxon>Cotesia</taxon>
    </lineage>
</organism>